<name>A0ABD5X7L6_9EURY</name>
<proteinExistence type="predicted"/>
<sequence length="192" mass="20198">MRQTVSFVALLVLVVAAGCLGLGADSSAESPSENISAEYTIESGGVPEEIESATATMQVTFVESNEDFSRNSCWQETYLGPYKPTPTPISEPSGDCHDSQQVSIDLTELNGTQTLADAAPERFDAGHGLIVTNLTATYRNGTSVDAIKGVGSHRANIVQGHSNSQYSVEIAIEGAEASGYDYVLVSETDVSG</sequence>
<dbReference type="Proteomes" id="UP001596414">
    <property type="component" value="Unassembled WGS sequence"/>
</dbReference>
<dbReference type="PROSITE" id="PS51257">
    <property type="entry name" value="PROKAR_LIPOPROTEIN"/>
    <property type="match status" value="1"/>
</dbReference>
<evidence type="ECO:0000313" key="1">
    <source>
        <dbReference type="EMBL" id="MFC7127200.1"/>
    </source>
</evidence>
<evidence type="ECO:0000313" key="2">
    <source>
        <dbReference type="Proteomes" id="UP001596414"/>
    </source>
</evidence>
<gene>
    <name evidence="1" type="ORF">ACFQJ7_14425</name>
</gene>
<accession>A0ABD5X7L6</accession>
<protein>
    <submittedName>
        <fullName evidence="1">Uncharacterized protein</fullName>
    </submittedName>
</protein>
<comment type="caution">
    <text evidence="1">The sequence shown here is derived from an EMBL/GenBank/DDBJ whole genome shotgun (WGS) entry which is preliminary data.</text>
</comment>
<organism evidence="1 2">
    <name type="scientific">Halovenus rubra</name>
    <dbReference type="NCBI Taxonomy" id="869890"/>
    <lineage>
        <taxon>Archaea</taxon>
        <taxon>Methanobacteriati</taxon>
        <taxon>Methanobacteriota</taxon>
        <taxon>Stenosarchaea group</taxon>
        <taxon>Halobacteria</taxon>
        <taxon>Halobacteriales</taxon>
        <taxon>Haloarculaceae</taxon>
        <taxon>Halovenus</taxon>
    </lineage>
</organism>
<reference evidence="1 2" key="1">
    <citation type="journal article" date="2014" name="Int. J. Syst. Evol. Microbiol.">
        <title>Complete genome sequence of Corynebacterium casei LMG S-19264T (=DSM 44701T), isolated from a smear-ripened cheese.</title>
        <authorList>
            <consortium name="US DOE Joint Genome Institute (JGI-PGF)"/>
            <person name="Walter F."/>
            <person name="Albersmeier A."/>
            <person name="Kalinowski J."/>
            <person name="Ruckert C."/>
        </authorList>
    </citation>
    <scope>NUCLEOTIDE SEQUENCE [LARGE SCALE GENOMIC DNA]</scope>
    <source>
        <strain evidence="1 2">CGMCC 4.7215</strain>
    </source>
</reference>
<dbReference type="RefSeq" id="WP_267636663.1">
    <property type="nucleotide sequence ID" value="NZ_JAODIY010000005.1"/>
</dbReference>
<dbReference type="EMBL" id="JBHSZQ010000049">
    <property type="protein sequence ID" value="MFC7127200.1"/>
    <property type="molecule type" value="Genomic_DNA"/>
</dbReference>
<dbReference type="AlphaFoldDB" id="A0ABD5X7L6"/>